<evidence type="ECO:0000256" key="1">
    <source>
        <dbReference type="SAM" id="SignalP"/>
    </source>
</evidence>
<dbReference type="InterPro" id="IPR021457">
    <property type="entry name" value="DUF3108"/>
</dbReference>
<protein>
    <submittedName>
        <fullName evidence="2">DUF3108 domain-containing protein</fullName>
    </submittedName>
</protein>
<feature type="signal peptide" evidence="1">
    <location>
        <begin position="1"/>
        <end position="20"/>
    </location>
</feature>
<dbReference type="EMBL" id="QFOI01000125">
    <property type="protein sequence ID" value="PZP49156.1"/>
    <property type="molecule type" value="Genomic_DNA"/>
</dbReference>
<proteinExistence type="predicted"/>
<organism evidence="2 3">
    <name type="scientific">Pseudopedobacter saltans</name>
    <dbReference type="NCBI Taxonomy" id="151895"/>
    <lineage>
        <taxon>Bacteria</taxon>
        <taxon>Pseudomonadati</taxon>
        <taxon>Bacteroidota</taxon>
        <taxon>Sphingobacteriia</taxon>
        <taxon>Sphingobacteriales</taxon>
        <taxon>Sphingobacteriaceae</taxon>
        <taxon>Pseudopedobacter</taxon>
    </lineage>
</organism>
<gene>
    <name evidence="2" type="ORF">DI598_08510</name>
</gene>
<sequence>MRKSLLTFAIAVFTLFQVSAQTDLKICGVTNNSFVNGESITFNIFYSVMGLYVNAGTANFKTTEETLNGANVYHTVGTGWTNSKYDWIFKVRDRYESYYDRSTMLPIKFIRNVNEGKYQRSQTAVFDHTNGNVLTQANKNITVPKCSFDIISALFNIRSVDFDKLAVNSKVVFDMYLDDEVYHMYLKYLGKETVETKLGTFKAIKVKPLLIKGNAFKGGEKMTAWISDDPNHIPVRIESDLSVGSIKVDLMQYSNLKTTLSSRLK</sequence>
<reference evidence="2 3" key="1">
    <citation type="submission" date="2017-11" db="EMBL/GenBank/DDBJ databases">
        <title>Infants hospitalized years apart are colonized by the same room-sourced microbial strains.</title>
        <authorList>
            <person name="Brooks B."/>
            <person name="Olm M.R."/>
            <person name="Firek B.A."/>
            <person name="Baker R."/>
            <person name="Thomas B.C."/>
            <person name="Morowitz M.J."/>
            <person name="Banfield J.F."/>
        </authorList>
    </citation>
    <scope>NUCLEOTIDE SEQUENCE [LARGE SCALE GENOMIC DNA]</scope>
    <source>
        <strain evidence="2">S2_009_000_R2_76</strain>
    </source>
</reference>
<evidence type="ECO:0000313" key="3">
    <source>
        <dbReference type="Proteomes" id="UP000249645"/>
    </source>
</evidence>
<dbReference type="Proteomes" id="UP000249645">
    <property type="component" value="Unassembled WGS sequence"/>
</dbReference>
<accession>A0A2W5GTJ6</accession>
<feature type="chain" id="PRO_5015947466" evidence="1">
    <location>
        <begin position="21"/>
        <end position="265"/>
    </location>
</feature>
<keyword evidence="1" id="KW-0732">Signal</keyword>
<comment type="caution">
    <text evidence="2">The sequence shown here is derived from an EMBL/GenBank/DDBJ whole genome shotgun (WGS) entry which is preliminary data.</text>
</comment>
<evidence type="ECO:0000313" key="2">
    <source>
        <dbReference type="EMBL" id="PZP49156.1"/>
    </source>
</evidence>
<dbReference type="Pfam" id="PF11306">
    <property type="entry name" value="DUF3108"/>
    <property type="match status" value="1"/>
</dbReference>
<name>A0A2W5GTJ6_9SPHI</name>
<dbReference type="AlphaFoldDB" id="A0A2W5GTJ6"/>